<dbReference type="Proteomes" id="UP000505355">
    <property type="component" value="Chromosome"/>
</dbReference>
<sequence>MENTIEVTPEFMAWVHALTLAGYDREIIINLADGAFIVGLYNAGVTPAAAIEKYAEFIKGEPQPSDMTAFWAARKKTRSGELSLFDSNNNEPFEPDFGEFF</sequence>
<dbReference type="KEGG" id="mmab:HQ865_01290"/>
<proteinExistence type="predicted"/>
<protein>
    <submittedName>
        <fullName evidence="1">Uncharacterized protein</fullName>
    </submittedName>
</protein>
<organism evidence="1 2">
    <name type="scientific">Mucilaginibacter mali</name>
    <dbReference type="NCBI Taxonomy" id="2740462"/>
    <lineage>
        <taxon>Bacteria</taxon>
        <taxon>Pseudomonadati</taxon>
        <taxon>Bacteroidota</taxon>
        <taxon>Sphingobacteriia</taxon>
        <taxon>Sphingobacteriales</taxon>
        <taxon>Sphingobacteriaceae</taxon>
        <taxon>Mucilaginibacter</taxon>
    </lineage>
</organism>
<evidence type="ECO:0000313" key="1">
    <source>
        <dbReference type="EMBL" id="QKJ28449.1"/>
    </source>
</evidence>
<evidence type="ECO:0000313" key="2">
    <source>
        <dbReference type="Proteomes" id="UP000505355"/>
    </source>
</evidence>
<name>A0A7D4QPB0_9SPHI</name>
<keyword evidence="2" id="KW-1185">Reference proteome</keyword>
<gene>
    <name evidence="1" type="ORF">HQ865_01290</name>
</gene>
<dbReference type="AlphaFoldDB" id="A0A7D4QPB0"/>
<reference evidence="1 2" key="1">
    <citation type="submission" date="2020-05" db="EMBL/GenBank/DDBJ databases">
        <title>Mucilaginibacter mali sp. nov.</title>
        <authorList>
            <person name="Kim H.S."/>
            <person name="Lee K.C."/>
            <person name="Suh M.K."/>
            <person name="Kim J.-S."/>
            <person name="Han K.-I."/>
            <person name="Eom M.K."/>
            <person name="Shin Y.K."/>
            <person name="Lee J.-S."/>
        </authorList>
    </citation>
    <scope>NUCLEOTIDE SEQUENCE [LARGE SCALE GENOMIC DNA]</scope>
    <source>
        <strain evidence="1 2">G2-14</strain>
    </source>
</reference>
<dbReference type="RefSeq" id="WP_173413151.1">
    <property type="nucleotide sequence ID" value="NZ_CP054139.1"/>
</dbReference>
<dbReference type="EMBL" id="CP054139">
    <property type="protein sequence ID" value="QKJ28449.1"/>
    <property type="molecule type" value="Genomic_DNA"/>
</dbReference>
<accession>A0A7D4QPB0</accession>